<dbReference type="EMBL" id="PQFF01000082">
    <property type="protein sequence ID" value="RHZ84007.1"/>
    <property type="molecule type" value="Genomic_DNA"/>
</dbReference>
<dbReference type="InterPro" id="IPR025476">
    <property type="entry name" value="Helitron_helicase-like"/>
</dbReference>
<dbReference type="OrthoDB" id="2489820at2759"/>
<feature type="domain" description="Helitron helicase-like" evidence="1">
    <location>
        <begin position="63"/>
        <end position="307"/>
    </location>
</feature>
<dbReference type="STRING" id="1348612.A0A397J925"/>
<dbReference type="Pfam" id="PF14214">
    <property type="entry name" value="Helitron_like_N"/>
    <property type="match status" value="1"/>
</dbReference>
<dbReference type="AlphaFoldDB" id="A0A397J925"/>
<evidence type="ECO:0000313" key="2">
    <source>
        <dbReference type="EMBL" id="RHZ84007.1"/>
    </source>
</evidence>
<name>A0A397J925_9GLOM</name>
<comment type="caution">
    <text evidence="2">The sequence shown here is derived from an EMBL/GenBank/DDBJ whole genome shotgun (WGS) entry which is preliminary data.</text>
</comment>
<organism evidence="2 3">
    <name type="scientific">Diversispora epigaea</name>
    <dbReference type="NCBI Taxonomy" id="1348612"/>
    <lineage>
        <taxon>Eukaryota</taxon>
        <taxon>Fungi</taxon>
        <taxon>Fungi incertae sedis</taxon>
        <taxon>Mucoromycota</taxon>
        <taxon>Glomeromycotina</taxon>
        <taxon>Glomeromycetes</taxon>
        <taxon>Diversisporales</taxon>
        <taxon>Diversisporaceae</taxon>
        <taxon>Diversispora</taxon>
    </lineage>
</organism>
<accession>A0A397J925</accession>
<evidence type="ECO:0000259" key="1">
    <source>
        <dbReference type="Pfam" id="PF14214"/>
    </source>
</evidence>
<proteinExistence type="predicted"/>
<dbReference type="Proteomes" id="UP000266861">
    <property type="component" value="Unassembled WGS sequence"/>
</dbReference>
<reference evidence="2 3" key="1">
    <citation type="submission" date="2018-08" db="EMBL/GenBank/DDBJ databases">
        <title>Genome and evolution of the arbuscular mycorrhizal fungus Diversispora epigaea (formerly Glomus versiforme) and its bacterial endosymbionts.</title>
        <authorList>
            <person name="Sun X."/>
            <person name="Fei Z."/>
            <person name="Harrison M."/>
        </authorList>
    </citation>
    <scope>NUCLEOTIDE SEQUENCE [LARGE SCALE GENOMIC DNA]</scope>
    <source>
        <strain evidence="2 3">IT104</strain>
    </source>
</reference>
<sequence length="1075" mass="124953">MTQELTGDERGYPDAILMPHSNIPKNEYTDPTLLPAAFPTLFPYGVGGHEDNFRKQHIPLKQYVKHLLQLDDPKFRHHRSFIFATFDILRRREVASGTYSSVNFFKRKPSKSFTPITFEYLQHKCNIYEAKRANFQRSAELISKLTPYDIKIAIKQEQDKQPITNNAVLELLKNVNIVGKKIMGSCQSQHLLRNEIRAVITRDGSPSLFITINPADLHSSIVMMYAGKEIDINTLLPEKFPTATERAKLAHLDPTAVAKYFNVVVEKMIKVILGYRRPKGGVLGEIKNYYAVIEYQDRGMPYCHMLVWLQGAPNPIELRDRLKSENFRERLMIYVNEIIKEDISYLFSNGDYLTDEMLIAEYRTPKTILEKRIHPSILPIPDLQSPDFDEKFRLDILGIAKRTLFHRCTKSCKKYRRGQTSNCRFDFPHELVEAPGKIYLKLRIITLQRHNACINNHNPYITASCRGNNDIRFIATVKLALAYVHYITDYMTKSDASTHNSFLMCAITLNKFVANVPSSDELSKEFVSRTPKTILEKRIHPSILPIPDLQSPDFDEKFRLDILGIAKRTLFHRCTKSCKKYRRGQTSNCRFDFPHELVEAPGKIYLKLRIITLQRHNACINNHNPYITASCRGNNDIRFIATVKLALAYVHYITDYMTKSDASTHNSFLMCAITLNKFVANVPSSDELSKEFVSRSRKLVTMCLNRIVGQTEMTGPQVSAYLLGFKDHYTPNKFIPIYFNCFETYLTSHYPAEDSHELTLLEDSETDGSEKELDRENDDERNFANDEMFTIISSILTTCIDYMYRGEQLKNICFYDYVSTVHKIKINDKELDKINGQKNREGRATRVDRFLFSGGEKKYDETCEHDVIHPQHSTHMQIHWYHENERIPVLYGRGVPRKDDLKEAERYGLCVLLLFKPWTTADDLMTEYNSWREACEAFLQNPDLSTWLRFVINNIELLHRCAEETTLDRRLRQMAHENLKIAKIRRIERSVVGYNNTDDTEMLDDRDNFDVNNDDQDNSSIDNSVSLNPYEIMCSGLQNEKFINDAVLHLYLKNKFNKKKQLIFQKRTDVLDYDN</sequence>
<gene>
    <name evidence="2" type="ORF">Glove_86g42</name>
</gene>
<keyword evidence="3" id="KW-1185">Reference proteome</keyword>
<protein>
    <recommendedName>
        <fullName evidence="1">Helitron helicase-like domain-containing protein</fullName>
    </recommendedName>
</protein>
<evidence type="ECO:0000313" key="3">
    <source>
        <dbReference type="Proteomes" id="UP000266861"/>
    </source>
</evidence>